<accession>R9ZYI1</accession>
<organism evidence="1 2">
    <name type="scientific">Cellulophaga phage phi10:1</name>
    <dbReference type="NCBI Taxonomy" id="1327981"/>
    <lineage>
        <taxon>Viruses</taxon>
        <taxon>Duplodnaviria</taxon>
        <taxon>Heunggongvirae</taxon>
        <taxon>Uroviricota</taxon>
        <taxon>Caudoviricetes</taxon>
        <taxon>Assiduviridae</taxon>
        <taxon>Cebadecemvirus</taxon>
        <taxon>Cebadecemvirus phi10una</taxon>
    </lineage>
</organism>
<keyword evidence="2" id="KW-1185">Reference proteome</keyword>
<gene>
    <name evidence="1" type="ORF">Phi10:1_gp063</name>
</gene>
<proteinExistence type="predicted"/>
<dbReference type="KEGG" id="vg:16797008"/>
<dbReference type="RefSeq" id="YP_008241982.1">
    <property type="nucleotide sequence ID" value="NC_021802.1"/>
</dbReference>
<sequence>MKEQTYRRNWLRQHARYEKQAARIFRSHISKAAQSINFDDMDLFNYKFLIQSAISEKAIENTYLSTYSVIGIAHGKKIGSALNKERKAFTIDTFVSAFQDTLKNWITNNAGLRIVSVRNTLISYLLGEFNKGIDDGVDVRTISKRIQALVNRRDFYRWQALRIARTETTAAANYGASIAGEDSGLVLDKMWISSNDARTRQHEKGNKYDHLDMNLVKVGEKENFIVDGDVVRFPGDPLGNASNIINCRCTMALVPRRSSDGRLIYKE</sequence>
<reference evidence="2" key="2">
    <citation type="submission" date="2013-03" db="EMBL/GenBank/DDBJ databases">
        <title>The Cellulophaga phages: a novel, diverse, and globally ubiquitous model system.</title>
        <authorList>
            <person name="Holmfeldt K."/>
            <person name="Solonenko N."/>
            <person name="Shah M."/>
            <person name="Corrier K."/>
            <person name="Riemann L."/>
            <person name="VerBerkmoes N.C."/>
            <person name="Sullivan M.B."/>
        </authorList>
    </citation>
    <scope>NUCLEOTIDE SEQUENCE [LARGE SCALE GENOMIC DNA]</scope>
</reference>
<dbReference type="GeneID" id="16797008"/>
<evidence type="ECO:0000313" key="1">
    <source>
        <dbReference type="EMBL" id="AGO48404.1"/>
    </source>
</evidence>
<protein>
    <submittedName>
        <fullName evidence="1">Phage minor capsid protein</fullName>
    </submittedName>
</protein>
<name>R9ZYI1_9CAUD</name>
<dbReference type="OrthoDB" id="22869at10239"/>
<evidence type="ECO:0000313" key="2">
    <source>
        <dbReference type="Proteomes" id="UP000014711"/>
    </source>
</evidence>
<dbReference type="Proteomes" id="UP000014711">
    <property type="component" value="Segment"/>
</dbReference>
<reference evidence="1 2" key="1">
    <citation type="journal article" date="2013" name="Proc. Natl. Acad. Sci. U.S.A.">
        <title>Twelve previously unknown phage genera are ubiquitous in global oceans.</title>
        <authorList>
            <person name="Holmfeldt K."/>
            <person name="Solonenko N."/>
            <person name="Shah M."/>
            <person name="Corrier K."/>
            <person name="Riemann L."/>
            <person name="Verberkmoes N.C."/>
            <person name="Sullivan M.B."/>
        </authorList>
    </citation>
    <scope>NUCLEOTIDE SEQUENCE [LARGE SCALE GENOMIC DNA]</scope>
    <source>
        <strain evidence="1">Phi10:1</strain>
    </source>
</reference>
<dbReference type="EMBL" id="KC821618">
    <property type="protein sequence ID" value="AGO48404.1"/>
    <property type="molecule type" value="Genomic_DNA"/>
</dbReference>